<feature type="domain" description="Peptidase S26" evidence="8">
    <location>
        <begin position="71"/>
        <end position="112"/>
    </location>
</feature>
<dbReference type="GO" id="GO:0004252">
    <property type="term" value="F:serine-type endopeptidase activity"/>
    <property type="evidence" value="ECO:0007669"/>
    <property type="project" value="InterPro"/>
</dbReference>
<dbReference type="OMA" id="GATICKR"/>
<reference evidence="9 10" key="1">
    <citation type="journal article" date="2015" name="Genome Biol. Evol.">
        <title>Phylogenomic analyses indicate that early fungi evolved digesting cell walls of algal ancestors of land plants.</title>
        <authorList>
            <person name="Chang Y."/>
            <person name="Wang S."/>
            <person name="Sekimoto S."/>
            <person name="Aerts A.L."/>
            <person name="Choi C."/>
            <person name="Clum A."/>
            <person name="LaButti K.M."/>
            <person name="Lindquist E.A."/>
            <person name="Yee Ngan C."/>
            <person name="Ohm R.A."/>
            <person name="Salamov A.A."/>
            <person name="Grigoriev I.V."/>
            <person name="Spatafora J.W."/>
            <person name="Berbee M.L."/>
        </authorList>
    </citation>
    <scope>NUCLEOTIDE SEQUENCE [LARGE SCALE GENOMIC DNA]</scope>
    <source>
        <strain evidence="9 10">JEL478</strain>
    </source>
</reference>
<dbReference type="EMBL" id="KQ965738">
    <property type="protein sequence ID" value="KXS19601.1"/>
    <property type="molecule type" value="Genomic_DNA"/>
</dbReference>
<comment type="subcellular location">
    <subcellularLocation>
        <location evidence="1">Mitochondrion inner membrane</location>
    </subcellularLocation>
</comment>
<feature type="active site" evidence="7">
    <location>
        <position position="6"/>
    </location>
</feature>
<dbReference type="Gene3D" id="2.10.109.10">
    <property type="entry name" value="Umud Fragment, subunit A"/>
    <property type="match status" value="1"/>
</dbReference>
<keyword evidence="3" id="KW-0378">Hydrolase</keyword>
<keyword evidence="2" id="KW-0999">Mitochondrion inner membrane</keyword>
<dbReference type="PRINTS" id="PR00727">
    <property type="entry name" value="LEADERPTASE"/>
</dbReference>
<dbReference type="GO" id="GO:0006627">
    <property type="term" value="P:protein processing involved in protein targeting to mitochondrion"/>
    <property type="evidence" value="ECO:0007669"/>
    <property type="project" value="EnsemblFungi"/>
</dbReference>
<name>A0A139AS75_GONPJ</name>
<dbReference type="Pfam" id="PF10502">
    <property type="entry name" value="Peptidase_S26"/>
    <property type="match status" value="2"/>
</dbReference>
<feature type="domain" description="Peptidase S26" evidence="8">
    <location>
        <begin position="4"/>
        <end position="63"/>
    </location>
</feature>
<dbReference type="InterPro" id="IPR019533">
    <property type="entry name" value="Peptidase_S26"/>
</dbReference>
<organism evidence="9 10">
    <name type="scientific">Gonapodya prolifera (strain JEL478)</name>
    <name type="common">Monoblepharis prolifera</name>
    <dbReference type="NCBI Taxonomy" id="1344416"/>
    <lineage>
        <taxon>Eukaryota</taxon>
        <taxon>Fungi</taxon>
        <taxon>Fungi incertae sedis</taxon>
        <taxon>Chytridiomycota</taxon>
        <taxon>Chytridiomycota incertae sedis</taxon>
        <taxon>Monoblepharidomycetes</taxon>
        <taxon>Monoblepharidales</taxon>
        <taxon>Gonapodyaceae</taxon>
        <taxon>Gonapodya</taxon>
    </lineage>
</organism>
<dbReference type="InterPro" id="IPR000223">
    <property type="entry name" value="Pept_S26A_signal_pept_1"/>
</dbReference>
<dbReference type="GO" id="GO:0042720">
    <property type="term" value="C:mitochondrial inner membrane peptidase complex"/>
    <property type="evidence" value="ECO:0007669"/>
    <property type="project" value="EnsemblFungi"/>
</dbReference>
<proteinExistence type="inferred from homology"/>
<evidence type="ECO:0000259" key="8">
    <source>
        <dbReference type="Pfam" id="PF10502"/>
    </source>
</evidence>
<dbReference type="InterPro" id="IPR036286">
    <property type="entry name" value="LexA/Signal_pep-like_sf"/>
</dbReference>
<evidence type="ECO:0000256" key="1">
    <source>
        <dbReference type="ARBA" id="ARBA00004273"/>
    </source>
</evidence>
<evidence type="ECO:0000313" key="10">
    <source>
        <dbReference type="Proteomes" id="UP000070544"/>
    </source>
</evidence>
<dbReference type="STRING" id="1344416.A0A139AS75"/>
<accession>A0A139AS75</accession>
<dbReference type="PANTHER" id="PTHR12383:SF16">
    <property type="entry name" value="MITOCHONDRIAL INNER MEMBRANE PROTEASE SUBUNIT 1"/>
    <property type="match status" value="1"/>
</dbReference>
<dbReference type="PANTHER" id="PTHR12383">
    <property type="entry name" value="PROTEASE FAMILY S26 MITOCHONDRIAL INNER MEMBRANE PROTEASE-RELATED"/>
    <property type="match status" value="1"/>
</dbReference>
<evidence type="ECO:0000256" key="3">
    <source>
        <dbReference type="ARBA" id="ARBA00022801"/>
    </source>
</evidence>
<keyword evidence="4" id="KW-0496">Mitochondrion</keyword>
<sequence>MALGPSMLPTLNVTHDFVIVDKISHRRGNIRLGDVVVCTSPTEPTRSVCKRVLGMPKDIVCVDPTLPTRTYIRVPDGHIWLMGDNMSNSTDSRTYGAVPLGLVTGKVVCKVWPTFAKVGNTLVEYHPSSH</sequence>
<dbReference type="CDD" id="cd06530">
    <property type="entry name" value="S26_SPase_I"/>
    <property type="match status" value="1"/>
</dbReference>
<keyword evidence="10" id="KW-1185">Reference proteome</keyword>
<evidence type="ECO:0000256" key="6">
    <source>
        <dbReference type="ARBA" id="ARBA00038445"/>
    </source>
</evidence>
<feature type="active site" evidence="7">
    <location>
        <position position="50"/>
    </location>
</feature>
<keyword evidence="5" id="KW-0472">Membrane</keyword>
<evidence type="ECO:0000256" key="4">
    <source>
        <dbReference type="ARBA" id="ARBA00023128"/>
    </source>
</evidence>
<evidence type="ECO:0000256" key="5">
    <source>
        <dbReference type="ARBA" id="ARBA00023136"/>
    </source>
</evidence>
<gene>
    <name evidence="9" type="ORF">M427DRAFT_53013</name>
</gene>
<dbReference type="SUPFAM" id="SSF51306">
    <property type="entry name" value="LexA/Signal peptidase"/>
    <property type="match status" value="1"/>
</dbReference>
<evidence type="ECO:0000256" key="2">
    <source>
        <dbReference type="ARBA" id="ARBA00022792"/>
    </source>
</evidence>
<protein>
    <submittedName>
        <fullName evidence="9">LexA/Signal peptidase</fullName>
    </submittedName>
</protein>
<evidence type="ECO:0000256" key="7">
    <source>
        <dbReference type="PIRSR" id="PIRSR600223-1"/>
    </source>
</evidence>
<dbReference type="AlphaFoldDB" id="A0A139AS75"/>
<comment type="similarity">
    <text evidence="6">Belongs to the peptidase S26 family. IMP1 subfamily.</text>
</comment>
<dbReference type="InterPro" id="IPR052064">
    <property type="entry name" value="Mito_IMP1_subunit"/>
</dbReference>
<dbReference type="Proteomes" id="UP000070544">
    <property type="component" value="Unassembled WGS sequence"/>
</dbReference>
<dbReference type="GO" id="GO:0006465">
    <property type="term" value="P:signal peptide processing"/>
    <property type="evidence" value="ECO:0007669"/>
    <property type="project" value="InterPro"/>
</dbReference>
<dbReference type="OrthoDB" id="308440at2759"/>
<evidence type="ECO:0000313" key="9">
    <source>
        <dbReference type="EMBL" id="KXS19601.1"/>
    </source>
</evidence>